<organism evidence="1">
    <name type="scientific">marine sediment metagenome</name>
    <dbReference type="NCBI Taxonomy" id="412755"/>
    <lineage>
        <taxon>unclassified sequences</taxon>
        <taxon>metagenomes</taxon>
        <taxon>ecological metagenomes</taxon>
    </lineage>
</organism>
<reference evidence="1" key="1">
    <citation type="journal article" date="2015" name="Nature">
        <title>Complex archaea that bridge the gap between prokaryotes and eukaryotes.</title>
        <authorList>
            <person name="Spang A."/>
            <person name="Saw J.H."/>
            <person name="Jorgensen S.L."/>
            <person name="Zaremba-Niedzwiedzka K."/>
            <person name="Martijn J."/>
            <person name="Lind A.E."/>
            <person name="van Eijk R."/>
            <person name="Schleper C."/>
            <person name="Guy L."/>
            <person name="Ettema T.J."/>
        </authorList>
    </citation>
    <scope>NUCLEOTIDE SEQUENCE</scope>
</reference>
<evidence type="ECO:0000313" key="1">
    <source>
        <dbReference type="EMBL" id="KKK71943.1"/>
    </source>
</evidence>
<name>A0A0F8XSM6_9ZZZZ</name>
<gene>
    <name evidence="1" type="ORF">LCGC14_2908850</name>
</gene>
<comment type="caution">
    <text evidence="1">The sequence shown here is derived from an EMBL/GenBank/DDBJ whole genome shotgun (WGS) entry which is preliminary data.</text>
</comment>
<sequence>MEIAMKDGQPVIDAGDLGSLLGLESAAVQD</sequence>
<proteinExistence type="predicted"/>
<accession>A0A0F8XSM6</accession>
<dbReference type="EMBL" id="LAZR01057504">
    <property type="protein sequence ID" value="KKK71943.1"/>
    <property type="molecule type" value="Genomic_DNA"/>
</dbReference>
<protein>
    <submittedName>
        <fullName evidence="1">Uncharacterized protein</fullName>
    </submittedName>
</protein>
<dbReference type="AlphaFoldDB" id="A0A0F8XSM6"/>
<feature type="non-terminal residue" evidence="1">
    <location>
        <position position="30"/>
    </location>
</feature>